<keyword evidence="2" id="KW-1185">Reference proteome</keyword>
<dbReference type="Pfam" id="PF11104">
    <property type="entry name" value="PilM_2"/>
    <property type="match status" value="1"/>
</dbReference>
<organism evidence="1 2">
    <name type="scientific">Thiohalorhabdus methylotrophus</name>
    <dbReference type="NCBI Taxonomy" id="3242694"/>
    <lineage>
        <taxon>Bacteria</taxon>
        <taxon>Pseudomonadati</taxon>
        <taxon>Pseudomonadota</taxon>
        <taxon>Gammaproteobacteria</taxon>
        <taxon>Thiohalorhabdales</taxon>
        <taxon>Thiohalorhabdaceae</taxon>
        <taxon>Thiohalorhabdus</taxon>
    </lineage>
</organism>
<dbReference type="InterPro" id="IPR050696">
    <property type="entry name" value="FtsA/MreB"/>
</dbReference>
<dbReference type="EMBL" id="JBGUAW010000012">
    <property type="protein sequence ID" value="MFA9462303.1"/>
    <property type="molecule type" value="Genomic_DNA"/>
</dbReference>
<reference evidence="1 2" key="1">
    <citation type="submission" date="2024-08" db="EMBL/GenBank/DDBJ databases">
        <title>Whole-genome sequencing of halo(alkali)philic microorganisms from hypersaline lakes.</title>
        <authorList>
            <person name="Sorokin D.Y."/>
            <person name="Merkel A.Y."/>
            <person name="Messina E."/>
            <person name="Yakimov M."/>
        </authorList>
    </citation>
    <scope>NUCLEOTIDE SEQUENCE [LARGE SCALE GENOMIC DNA]</scope>
    <source>
        <strain evidence="1 2">Cl-TMA</strain>
    </source>
</reference>
<dbReference type="PANTHER" id="PTHR32432">
    <property type="entry name" value="CELL DIVISION PROTEIN FTSA-RELATED"/>
    <property type="match status" value="1"/>
</dbReference>
<protein>
    <submittedName>
        <fullName evidence="1">Pilus assembly protein PilM</fullName>
    </submittedName>
</protein>
<dbReference type="Gene3D" id="3.30.420.40">
    <property type="match status" value="2"/>
</dbReference>
<accession>A0ABV4TYH2</accession>
<dbReference type="Proteomes" id="UP001575181">
    <property type="component" value="Unassembled WGS sequence"/>
</dbReference>
<name>A0ABV4TYH2_9GAMM</name>
<sequence length="371" mass="40121">MVDVREGALILALLRKGATVPCLSALTRIPLADHEQSDPEPLAERLGREVEERGLEGCPAATLLYRPQFSLILTESPGGVEGEDLRAAMQWRVRDLLDFPVEDAVLDVLPIPELDLPGEGPPLFVVAAQRRTVKERVQAGRDAGLDLRVVDIPDMAHRNLGLLLPDQDASGTCLLVLDTENPLISISRGGELIFSRQLAVDIGEEIEEVARRLDVEGDEARQLAASHGLAGMPEAPGKRGMTPGAYQGPEEGGLELEAEPSVQQADPLHAALTDYAERLALEVQRSLDYYDSRFRQAAIRKVHIAGTGSRVNGLEEYLAGALGLDFRQFDPLSHLETTELLRSEAGVDQELLQEAVYAIGAGLRLMDAGGG</sequence>
<dbReference type="PANTHER" id="PTHR32432:SF3">
    <property type="entry name" value="ETHANOLAMINE UTILIZATION PROTEIN EUTJ"/>
    <property type="match status" value="1"/>
</dbReference>
<dbReference type="SUPFAM" id="SSF53067">
    <property type="entry name" value="Actin-like ATPase domain"/>
    <property type="match status" value="1"/>
</dbReference>
<proteinExistence type="predicted"/>
<evidence type="ECO:0000313" key="1">
    <source>
        <dbReference type="EMBL" id="MFA9462303.1"/>
    </source>
</evidence>
<dbReference type="InterPro" id="IPR043129">
    <property type="entry name" value="ATPase_NBD"/>
</dbReference>
<comment type="caution">
    <text evidence="1">The sequence shown here is derived from an EMBL/GenBank/DDBJ whole genome shotgun (WGS) entry which is preliminary data.</text>
</comment>
<dbReference type="Gene3D" id="3.30.1490.300">
    <property type="match status" value="1"/>
</dbReference>
<dbReference type="RefSeq" id="WP_373657093.1">
    <property type="nucleotide sequence ID" value="NZ_JBGUAW010000012.1"/>
</dbReference>
<evidence type="ECO:0000313" key="2">
    <source>
        <dbReference type="Proteomes" id="UP001575181"/>
    </source>
</evidence>
<gene>
    <name evidence="1" type="primary">pilM</name>
    <name evidence="1" type="ORF">ACERLL_15925</name>
</gene>
<dbReference type="InterPro" id="IPR005883">
    <property type="entry name" value="PilM"/>
</dbReference>